<keyword evidence="6" id="KW-0539">Nucleus</keyword>
<evidence type="ECO:0000259" key="8">
    <source>
        <dbReference type="PROSITE" id="PS51032"/>
    </source>
</evidence>
<dbReference type="PANTHER" id="PTHR31985">
    <property type="entry name" value="ETHYLENE-RESPONSIVE TRANSCRIPTION FACTOR ERF042-RELATED"/>
    <property type="match status" value="1"/>
</dbReference>
<evidence type="ECO:0000256" key="6">
    <source>
        <dbReference type="ARBA" id="ARBA00023242"/>
    </source>
</evidence>
<evidence type="ECO:0000313" key="10">
    <source>
        <dbReference type="Proteomes" id="UP001154282"/>
    </source>
</evidence>
<keyword evidence="4" id="KW-0010">Activator</keyword>
<dbReference type="GO" id="GO:0003677">
    <property type="term" value="F:DNA binding"/>
    <property type="evidence" value="ECO:0007669"/>
    <property type="project" value="UniProtKB-KW"/>
</dbReference>
<dbReference type="InterPro" id="IPR001471">
    <property type="entry name" value="AP2/ERF_dom"/>
</dbReference>
<dbReference type="InterPro" id="IPR051032">
    <property type="entry name" value="AP2/ERF_TF_ERF_subfamily"/>
</dbReference>
<dbReference type="PROSITE" id="PS51032">
    <property type="entry name" value="AP2_ERF"/>
    <property type="match status" value="1"/>
</dbReference>
<evidence type="ECO:0000256" key="3">
    <source>
        <dbReference type="ARBA" id="ARBA00023125"/>
    </source>
</evidence>
<evidence type="ECO:0000313" key="9">
    <source>
        <dbReference type="EMBL" id="CAI0557644.1"/>
    </source>
</evidence>
<dbReference type="InterPro" id="IPR036955">
    <property type="entry name" value="AP2/ERF_dom_sf"/>
</dbReference>
<evidence type="ECO:0000256" key="4">
    <source>
        <dbReference type="ARBA" id="ARBA00023159"/>
    </source>
</evidence>
<evidence type="ECO:0000256" key="7">
    <source>
        <dbReference type="ARBA" id="ARBA00024343"/>
    </source>
</evidence>
<dbReference type="PRINTS" id="PR00367">
    <property type="entry name" value="ETHRSPELEMNT"/>
</dbReference>
<dbReference type="Proteomes" id="UP001154282">
    <property type="component" value="Unassembled WGS sequence"/>
</dbReference>
<protein>
    <recommendedName>
        <fullName evidence="8">AP2/ERF domain-containing protein</fullName>
    </recommendedName>
</protein>
<evidence type="ECO:0000256" key="5">
    <source>
        <dbReference type="ARBA" id="ARBA00023163"/>
    </source>
</evidence>
<keyword evidence="3" id="KW-0238">DNA-binding</keyword>
<organism evidence="9 10">
    <name type="scientific">Linum tenue</name>
    <dbReference type="NCBI Taxonomy" id="586396"/>
    <lineage>
        <taxon>Eukaryota</taxon>
        <taxon>Viridiplantae</taxon>
        <taxon>Streptophyta</taxon>
        <taxon>Embryophyta</taxon>
        <taxon>Tracheophyta</taxon>
        <taxon>Spermatophyta</taxon>
        <taxon>Magnoliopsida</taxon>
        <taxon>eudicotyledons</taxon>
        <taxon>Gunneridae</taxon>
        <taxon>Pentapetalae</taxon>
        <taxon>rosids</taxon>
        <taxon>fabids</taxon>
        <taxon>Malpighiales</taxon>
        <taxon>Linaceae</taxon>
        <taxon>Linum</taxon>
    </lineage>
</organism>
<comment type="caution">
    <text evidence="9">The sequence shown here is derived from an EMBL/GenBank/DDBJ whole genome shotgun (WGS) entry which is preliminary data.</text>
</comment>
<feature type="domain" description="AP2/ERF" evidence="8">
    <location>
        <begin position="9"/>
        <end position="66"/>
    </location>
</feature>
<accession>A0AAV0RJD1</accession>
<dbReference type="AlphaFoldDB" id="A0AAV0RJD1"/>
<dbReference type="CDD" id="cd00018">
    <property type="entry name" value="AP2"/>
    <property type="match status" value="1"/>
</dbReference>
<dbReference type="PANTHER" id="PTHR31985:SF273">
    <property type="entry name" value="ETHYLENE-RESPONSIVE TRANSCRIPTION FACTOR ERF017"/>
    <property type="match status" value="1"/>
</dbReference>
<sequence length="192" mass="21988">MRLQQQAPIVQGIQMRSWGKWVSEIREPRKKSRIWLGTFQTPKIENRAVSVPNICRDKIENALKNPNHLPCLWLALGHAQSNLPLRFHRVLDILLRQLFLIPSPRRGQRHRVVITLGPAYALWVQERRPSIDGNQKLAAEALWFSRSKELLHREEERDPLASGELDGDGGVVDAIFLLEFHDVVGGELEGAF</sequence>
<evidence type="ECO:0000256" key="1">
    <source>
        <dbReference type="ARBA" id="ARBA00004123"/>
    </source>
</evidence>
<gene>
    <name evidence="9" type="ORF">LITE_LOCUS48439</name>
</gene>
<keyword evidence="5" id="KW-0804">Transcription</keyword>
<name>A0AAV0RJD1_9ROSI</name>
<proteinExistence type="inferred from homology"/>
<comment type="similarity">
    <text evidence="7">Belongs to the AP2/ERF transcription factor family. ERF subfamily.</text>
</comment>
<reference evidence="9" key="1">
    <citation type="submission" date="2022-08" db="EMBL/GenBank/DDBJ databases">
        <authorList>
            <person name="Gutierrez-Valencia J."/>
        </authorList>
    </citation>
    <scope>NUCLEOTIDE SEQUENCE</scope>
</reference>
<dbReference type="Gene3D" id="3.30.730.10">
    <property type="entry name" value="AP2/ERF domain"/>
    <property type="match status" value="1"/>
</dbReference>
<dbReference type="GO" id="GO:0005634">
    <property type="term" value="C:nucleus"/>
    <property type="evidence" value="ECO:0007669"/>
    <property type="project" value="UniProtKB-SubCell"/>
</dbReference>
<dbReference type="SMART" id="SM00380">
    <property type="entry name" value="AP2"/>
    <property type="match status" value="1"/>
</dbReference>
<dbReference type="GO" id="GO:0003700">
    <property type="term" value="F:DNA-binding transcription factor activity"/>
    <property type="evidence" value="ECO:0007669"/>
    <property type="project" value="InterPro"/>
</dbReference>
<dbReference type="EMBL" id="CAMGYJ010000011">
    <property type="protein sequence ID" value="CAI0557644.1"/>
    <property type="molecule type" value="Genomic_DNA"/>
</dbReference>
<keyword evidence="2" id="KW-0805">Transcription regulation</keyword>
<keyword evidence="10" id="KW-1185">Reference proteome</keyword>
<evidence type="ECO:0000256" key="2">
    <source>
        <dbReference type="ARBA" id="ARBA00023015"/>
    </source>
</evidence>
<dbReference type="SUPFAM" id="SSF54171">
    <property type="entry name" value="DNA-binding domain"/>
    <property type="match status" value="1"/>
</dbReference>
<comment type="subcellular location">
    <subcellularLocation>
        <location evidence="1">Nucleus</location>
    </subcellularLocation>
</comment>
<dbReference type="InterPro" id="IPR016177">
    <property type="entry name" value="DNA-bd_dom_sf"/>
</dbReference>